<dbReference type="GO" id="GO:0044183">
    <property type="term" value="F:protein folding chaperone"/>
    <property type="evidence" value="ECO:0007669"/>
    <property type="project" value="TreeGrafter"/>
</dbReference>
<feature type="disulfide bond" description="Redox-active" evidence="6">
    <location>
        <begin position="227"/>
        <end position="229"/>
    </location>
</feature>
<dbReference type="SUPFAM" id="SSF118352">
    <property type="entry name" value="HSP33 redox switch-like"/>
    <property type="match status" value="1"/>
</dbReference>
<dbReference type="EMBL" id="AP014879">
    <property type="protein sequence ID" value="BAV32652.1"/>
    <property type="molecule type" value="Genomic_DNA"/>
</dbReference>
<keyword evidence="3 6" id="KW-1015">Disulfide bond</keyword>
<dbReference type="Pfam" id="PF01430">
    <property type="entry name" value="HSP33"/>
    <property type="match status" value="1"/>
</dbReference>
<comment type="subcellular location">
    <subcellularLocation>
        <location evidence="6">Cytoplasm</location>
    </subcellularLocation>
</comment>
<comment type="function">
    <text evidence="6">Redox regulated molecular chaperone. Protects both thermally unfolding and oxidatively damaged proteins from irreversible aggregation. Plays an important role in the bacterial defense system toward oxidative stress.</text>
</comment>
<protein>
    <recommendedName>
        <fullName evidence="6">33 kDa chaperonin</fullName>
    </recommendedName>
    <alternativeName>
        <fullName evidence="6">Heat shock protein 33 homolog</fullName>
        <shortName evidence="6">HSP33</shortName>
    </alternativeName>
</protein>
<dbReference type="PIRSF" id="PIRSF005261">
    <property type="entry name" value="Heat_shock_Hsp33"/>
    <property type="match status" value="1"/>
</dbReference>
<dbReference type="SUPFAM" id="SSF64397">
    <property type="entry name" value="Hsp33 domain"/>
    <property type="match status" value="1"/>
</dbReference>
<dbReference type="KEGG" id="slim:SCL_0330"/>
<keyword evidence="8" id="KW-1185">Reference proteome</keyword>
<dbReference type="HAMAP" id="MF_00117">
    <property type="entry name" value="HslO"/>
    <property type="match status" value="1"/>
</dbReference>
<dbReference type="Gene3D" id="3.90.1280.10">
    <property type="entry name" value="HSP33 redox switch-like"/>
    <property type="match status" value="1"/>
</dbReference>
<keyword evidence="2 6" id="KW-0862">Zinc</keyword>
<keyword evidence="1 6" id="KW-0963">Cytoplasm</keyword>
<evidence type="ECO:0000256" key="6">
    <source>
        <dbReference type="HAMAP-Rule" id="MF_00117"/>
    </source>
</evidence>
<dbReference type="GO" id="GO:0051082">
    <property type="term" value="F:unfolded protein binding"/>
    <property type="evidence" value="ECO:0007669"/>
    <property type="project" value="UniProtKB-UniRule"/>
</dbReference>
<keyword evidence="4 6" id="KW-0143">Chaperone</keyword>
<evidence type="ECO:0000313" key="8">
    <source>
        <dbReference type="Proteomes" id="UP000243180"/>
    </source>
</evidence>
<evidence type="ECO:0000256" key="3">
    <source>
        <dbReference type="ARBA" id="ARBA00023157"/>
    </source>
</evidence>
<dbReference type="Gene3D" id="3.55.30.10">
    <property type="entry name" value="Hsp33 domain"/>
    <property type="match status" value="1"/>
</dbReference>
<organism evidence="7 8">
    <name type="scientific">Sulfuricaulis limicola</name>
    <dbReference type="NCBI Taxonomy" id="1620215"/>
    <lineage>
        <taxon>Bacteria</taxon>
        <taxon>Pseudomonadati</taxon>
        <taxon>Pseudomonadota</taxon>
        <taxon>Gammaproteobacteria</taxon>
        <taxon>Acidiferrobacterales</taxon>
        <taxon>Acidiferrobacteraceae</taxon>
        <taxon>Sulfuricaulis</taxon>
    </lineage>
</organism>
<dbReference type="PANTHER" id="PTHR30111:SF1">
    <property type="entry name" value="33 KDA CHAPERONIN"/>
    <property type="match status" value="1"/>
</dbReference>
<dbReference type="InParanoid" id="A0A1B4XCY7"/>
<keyword evidence="5 6" id="KW-0676">Redox-active center</keyword>
<dbReference type="GO" id="GO:0042026">
    <property type="term" value="P:protein refolding"/>
    <property type="evidence" value="ECO:0007669"/>
    <property type="project" value="TreeGrafter"/>
</dbReference>
<evidence type="ECO:0000313" key="7">
    <source>
        <dbReference type="EMBL" id="BAV32652.1"/>
    </source>
</evidence>
<dbReference type="Proteomes" id="UP000243180">
    <property type="component" value="Chromosome"/>
</dbReference>
<gene>
    <name evidence="6" type="primary">hslO</name>
    <name evidence="7" type="ORF">SCL_0330</name>
</gene>
<evidence type="ECO:0000256" key="2">
    <source>
        <dbReference type="ARBA" id="ARBA00022833"/>
    </source>
</evidence>
<name>A0A1B4XCY7_9GAMM</name>
<accession>A0A1B4XCY7</accession>
<comment type="similarity">
    <text evidence="6">Belongs to the HSP33 family.</text>
</comment>
<dbReference type="RefSeq" id="WP_096359366.1">
    <property type="nucleotide sequence ID" value="NZ_AP014879.1"/>
</dbReference>
<dbReference type="GO" id="GO:0005737">
    <property type="term" value="C:cytoplasm"/>
    <property type="evidence" value="ECO:0007669"/>
    <property type="project" value="UniProtKB-SubCell"/>
</dbReference>
<comment type="PTM">
    <text evidence="6">Under oxidizing conditions two disulfide bonds are formed involving the reactive cysteines. Under reducing conditions zinc is bound to the reactive cysteines and the protein is inactive.</text>
</comment>
<dbReference type="FunCoup" id="A0A1B4XCY7">
    <property type="interactions" value="277"/>
</dbReference>
<dbReference type="Gene3D" id="1.10.287.480">
    <property type="entry name" value="helix hairpin bin"/>
    <property type="match status" value="1"/>
</dbReference>
<dbReference type="NCBIfam" id="NF001033">
    <property type="entry name" value="PRK00114.1"/>
    <property type="match status" value="1"/>
</dbReference>
<dbReference type="InterPro" id="IPR016153">
    <property type="entry name" value="Heat_shock_Hsp33_N"/>
</dbReference>
<dbReference type="OrthoDB" id="9793753at2"/>
<evidence type="ECO:0000256" key="5">
    <source>
        <dbReference type="ARBA" id="ARBA00023284"/>
    </source>
</evidence>
<dbReference type="PANTHER" id="PTHR30111">
    <property type="entry name" value="33 KDA CHAPERONIN"/>
    <property type="match status" value="1"/>
</dbReference>
<proteinExistence type="inferred from homology"/>
<dbReference type="CDD" id="cd00498">
    <property type="entry name" value="Hsp33"/>
    <property type="match status" value="1"/>
</dbReference>
<reference evidence="7 8" key="1">
    <citation type="submission" date="2015-05" db="EMBL/GenBank/DDBJ databases">
        <title>Complete genome sequence of a sulfur-oxidizing gammaproteobacterium strain HA5.</title>
        <authorList>
            <person name="Miura A."/>
            <person name="Kojima H."/>
            <person name="Fukui M."/>
        </authorList>
    </citation>
    <scope>NUCLEOTIDE SEQUENCE [LARGE SCALE GENOMIC DNA]</scope>
    <source>
        <strain evidence="7 8">HA5</strain>
    </source>
</reference>
<evidence type="ECO:0000256" key="4">
    <source>
        <dbReference type="ARBA" id="ARBA00023186"/>
    </source>
</evidence>
<dbReference type="InterPro" id="IPR023212">
    <property type="entry name" value="Hsp33_helix_hairpin_bin_dom_sf"/>
</dbReference>
<dbReference type="InterPro" id="IPR000397">
    <property type="entry name" value="Heat_shock_Hsp33"/>
</dbReference>
<evidence type="ECO:0000256" key="1">
    <source>
        <dbReference type="ARBA" id="ARBA00022490"/>
    </source>
</evidence>
<dbReference type="AlphaFoldDB" id="A0A1B4XCY7"/>
<feature type="disulfide bond" description="Redox-active" evidence="6">
    <location>
        <begin position="260"/>
        <end position="263"/>
    </location>
</feature>
<sequence length="291" mass="32588">MTTGDSLQRFIFENAPIRGEIVHLDATWQAVLERRDYPPRVRDILGELMAAAALLTSTLKFDGRLIMQVQGNGPVNLLVVECTSDRTMRAIAQWNGAVPDAPLSELVGDGRLAVTIDPQKGRERYQAIVNLEGLTVAEAFENYFARSEQLATRLWLASDPNQAAGMLLQRLPGDPQLDDDAWNRAVHLGSTITREELLALPVPEIIRRLYHEEDIRLFSRAPVSFRCSCSRDRVESVLRMLGHGEIHSILAEQGAVRVDCEFCGSRYEFDRIDAEQLFASLHSTPATPTRH</sequence>
<dbReference type="InterPro" id="IPR016154">
    <property type="entry name" value="Heat_shock_Hsp33_C"/>
</dbReference>